<dbReference type="EMBL" id="CYRY02047336">
    <property type="protein sequence ID" value="VCX43332.1"/>
    <property type="molecule type" value="Genomic_DNA"/>
</dbReference>
<evidence type="ECO:0000313" key="1">
    <source>
        <dbReference type="EMBL" id="VCX43332.1"/>
    </source>
</evidence>
<protein>
    <submittedName>
        <fullName evidence="1">Uncharacterized protein</fullName>
    </submittedName>
</protein>
<name>A0A9X9MED8_GULGU</name>
<organism evidence="1 2">
    <name type="scientific">Gulo gulo</name>
    <name type="common">Wolverine</name>
    <name type="synonym">Gluton</name>
    <dbReference type="NCBI Taxonomy" id="48420"/>
    <lineage>
        <taxon>Eukaryota</taxon>
        <taxon>Metazoa</taxon>
        <taxon>Chordata</taxon>
        <taxon>Craniata</taxon>
        <taxon>Vertebrata</taxon>
        <taxon>Euteleostomi</taxon>
        <taxon>Mammalia</taxon>
        <taxon>Eutheria</taxon>
        <taxon>Laurasiatheria</taxon>
        <taxon>Carnivora</taxon>
        <taxon>Caniformia</taxon>
        <taxon>Musteloidea</taxon>
        <taxon>Mustelidae</taxon>
        <taxon>Guloninae</taxon>
        <taxon>Gulo</taxon>
    </lineage>
</organism>
<accession>A0A9X9MED8</accession>
<sequence>MHSATEGMGSVFLVSVSIWLSWSPARRPETLPVRPQRRLQRLRLESHLNLFTGTDRKKITDSGHLIEDFSDQICQIWTKYSPVQNTVVFPVGAR</sequence>
<reference evidence="1 2" key="1">
    <citation type="submission" date="2018-10" db="EMBL/GenBank/DDBJ databases">
        <authorList>
            <person name="Ekblom R."/>
            <person name="Jareborg N."/>
        </authorList>
    </citation>
    <scope>NUCLEOTIDE SEQUENCE [LARGE SCALE GENOMIC DNA]</scope>
    <source>
        <tissue evidence="1">Muscle</tissue>
    </source>
</reference>
<proteinExistence type="predicted"/>
<evidence type="ECO:0000313" key="2">
    <source>
        <dbReference type="Proteomes" id="UP000269945"/>
    </source>
</evidence>
<comment type="caution">
    <text evidence="1">The sequence shown here is derived from an EMBL/GenBank/DDBJ whole genome shotgun (WGS) entry which is preliminary data.</text>
</comment>
<dbReference type="Proteomes" id="UP000269945">
    <property type="component" value="Unassembled WGS sequence"/>
</dbReference>
<keyword evidence="2" id="KW-1185">Reference proteome</keyword>
<dbReference type="AlphaFoldDB" id="A0A9X9MED8"/>
<gene>
    <name evidence="1" type="ORF">BN2614_LOCUS2</name>
</gene>